<evidence type="ECO:0000313" key="1">
    <source>
        <dbReference type="EMBL" id="THU82647.1"/>
    </source>
</evidence>
<name>A0A4S8L2H9_DENBC</name>
<dbReference type="EMBL" id="ML179717">
    <property type="protein sequence ID" value="THU82647.1"/>
    <property type="molecule type" value="Genomic_DNA"/>
</dbReference>
<dbReference type="Proteomes" id="UP000297245">
    <property type="component" value="Unassembled WGS sequence"/>
</dbReference>
<dbReference type="AlphaFoldDB" id="A0A4S8L2H9"/>
<keyword evidence="2" id="KW-1185">Reference proteome</keyword>
<reference evidence="1 2" key="1">
    <citation type="journal article" date="2019" name="Nat. Ecol. Evol.">
        <title>Megaphylogeny resolves global patterns of mushroom evolution.</title>
        <authorList>
            <person name="Varga T."/>
            <person name="Krizsan K."/>
            <person name="Foldi C."/>
            <person name="Dima B."/>
            <person name="Sanchez-Garcia M."/>
            <person name="Sanchez-Ramirez S."/>
            <person name="Szollosi G.J."/>
            <person name="Szarkandi J.G."/>
            <person name="Papp V."/>
            <person name="Albert L."/>
            <person name="Andreopoulos W."/>
            <person name="Angelini C."/>
            <person name="Antonin V."/>
            <person name="Barry K.W."/>
            <person name="Bougher N.L."/>
            <person name="Buchanan P."/>
            <person name="Buyck B."/>
            <person name="Bense V."/>
            <person name="Catcheside P."/>
            <person name="Chovatia M."/>
            <person name="Cooper J."/>
            <person name="Damon W."/>
            <person name="Desjardin D."/>
            <person name="Finy P."/>
            <person name="Geml J."/>
            <person name="Haridas S."/>
            <person name="Hughes K."/>
            <person name="Justo A."/>
            <person name="Karasinski D."/>
            <person name="Kautmanova I."/>
            <person name="Kiss B."/>
            <person name="Kocsube S."/>
            <person name="Kotiranta H."/>
            <person name="LaButti K.M."/>
            <person name="Lechner B.E."/>
            <person name="Liimatainen K."/>
            <person name="Lipzen A."/>
            <person name="Lukacs Z."/>
            <person name="Mihaltcheva S."/>
            <person name="Morgado L.N."/>
            <person name="Niskanen T."/>
            <person name="Noordeloos M.E."/>
            <person name="Ohm R.A."/>
            <person name="Ortiz-Santana B."/>
            <person name="Ovrebo C."/>
            <person name="Racz N."/>
            <person name="Riley R."/>
            <person name="Savchenko A."/>
            <person name="Shiryaev A."/>
            <person name="Soop K."/>
            <person name="Spirin V."/>
            <person name="Szebenyi C."/>
            <person name="Tomsovsky M."/>
            <person name="Tulloss R.E."/>
            <person name="Uehling J."/>
            <person name="Grigoriev I.V."/>
            <person name="Vagvolgyi C."/>
            <person name="Papp T."/>
            <person name="Martin F.M."/>
            <person name="Miettinen O."/>
            <person name="Hibbett D.S."/>
            <person name="Nagy L.G."/>
        </authorList>
    </citation>
    <scope>NUCLEOTIDE SEQUENCE [LARGE SCALE GENOMIC DNA]</scope>
    <source>
        <strain evidence="1 2">CBS 962.96</strain>
    </source>
</reference>
<proteinExistence type="predicted"/>
<evidence type="ECO:0008006" key="3">
    <source>
        <dbReference type="Google" id="ProtNLM"/>
    </source>
</evidence>
<protein>
    <recommendedName>
        <fullName evidence="3">SnoaL-like domain-containing protein</fullName>
    </recommendedName>
</protein>
<evidence type="ECO:0000313" key="2">
    <source>
        <dbReference type="Proteomes" id="UP000297245"/>
    </source>
</evidence>
<dbReference type="Gene3D" id="3.10.450.50">
    <property type="match status" value="1"/>
</dbReference>
<accession>A0A4S8L2H9</accession>
<dbReference type="OrthoDB" id="3758478at2759"/>
<dbReference type="InterPro" id="IPR032710">
    <property type="entry name" value="NTF2-like_dom_sf"/>
</dbReference>
<gene>
    <name evidence="1" type="ORF">K435DRAFT_971871</name>
</gene>
<sequence>MAAATEITPELITKLLMDPTIAAASVSSQLMAVLNFVRGVSNQDGEAIIKEVTDDLEYLWVPKGLEQYGPRVKNKEQTKEFFTKYGGGSYVKDFKFTVLDYVEMPGKIVLQMKSSGELTSGKGQYDNDYIWIFHIVQQESTSKIKVVKEFYDSLYCMQVWGSTET</sequence>
<organism evidence="1 2">
    <name type="scientific">Dendrothele bispora (strain CBS 962.96)</name>
    <dbReference type="NCBI Taxonomy" id="1314807"/>
    <lineage>
        <taxon>Eukaryota</taxon>
        <taxon>Fungi</taxon>
        <taxon>Dikarya</taxon>
        <taxon>Basidiomycota</taxon>
        <taxon>Agaricomycotina</taxon>
        <taxon>Agaricomycetes</taxon>
        <taxon>Agaricomycetidae</taxon>
        <taxon>Agaricales</taxon>
        <taxon>Agaricales incertae sedis</taxon>
        <taxon>Dendrothele</taxon>
    </lineage>
</organism>
<dbReference type="SUPFAM" id="SSF54427">
    <property type="entry name" value="NTF2-like"/>
    <property type="match status" value="1"/>
</dbReference>